<dbReference type="Pfam" id="PF24750">
    <property type="entry name" value="b-prop_At3g26010-like"/>
    <property type="match status" value="1"/>
</dbReference>
<keyword evidence="3" id="KW-1185">Reference proteome</keyword>
<dbReference type="Proteomes" id="UP000187203">
    <property type="component" value="Unassembled WGS sequence"/>
</dbReference>
<evidence type="ECO:0000313" key="3">
    <source>
        <dbReference type="Proteomes" id="UP000187203"/>
    </source>
</evidence>
<evidence type="ECO:0000313" key="2">
    <source>
        <dbReference type="EMBL" id="OMO72717.1"/>
    </source>
</evidence>
<organism evidence="2 3">
    <name type="scientific">Corchorus olitorius</name>
    <dbReference type="NCBI Taxonomy" id="93759"/>
    <lineage>
        <taxon>Eukaryota</taxon>
        <taxon>Viridiplantae</taxon>
        <taxon>Streptophyta</taxon>
        <taxon>Embryophyta</taxon>
        <taxon>Tracheophyta</taxon>
        <taxon>Spermatophyta</taxon>
        <taxon>Magnoliopsida</taxon>
        <taxon>eudicotyledons</taxon>
        <taxon>Gunneridae</taxon>
        <taxon>Pentapetalae</taxon>
        <taxon>rosids</taxon>
        <taxon>malvids</taxon>
        <taxon>Malvales</taxon>
        <taxon>Malvaceae</taxon>
        <taxon>Grewioideae</taxon>
        <taxon>Apeibeae</taxon>
        <taxon>Corchorus</taxon>
    </lineage>
</organism>
<dbReference type="EMBL" id="AWUE01019621">
    <property type="protein sequence ID" value="OMO72717.1"/>
    <property type="molecule type" value="Genomic_DNA"/>
</dbReference>
<proteinExistence type="predicted"/>
<comment type="caution">
    <text evidence="2">The sequence shown here is derived from an EMBL/GenBank/DDBJ whole genome shotgun (WGS) entry which is preliminary data.</text>
</comment>
<dbReference type="OrthoDB" id="626202at2759"/>
<dbReference type="AlphaFoldDB" id="A0A1R3HQM4"/>
<sequence length="182" mass="20649">MEDTFSNDDIASEVLSRLPAKNTCILSCIHPGCFGDTSGLAKELVIYICNPLSKEWIALRPKRSDVSDTIGFAFDPFGSSLSPDPCFKLVSIHRTKRNANVYSFSVYTSEIGEWRPSKNVCHCNFTIRKNKMIFVKSRFYWSTWEHHIITFDDERKLYAVIKLPGLVMQLNGRGRGGLPSSF</sequence>
<name>A0A1R3HQM4_9ROSI</name>
<dbReference type="PANTHER" id="PTHR35546:SF21">
    <property type="entry name" value="F-BOX DOMAIN-CONTAINING PROTEIN"/>
    <property type="match status" value="1"/>
</dbReference>
<protein>
    <submittedName>
        <fullName evidence="2">F-box protein</fullName>
    </submittedName>
</protein>
<evidence type="ECO:0000259" key="1">
    <source>
        <dbReference type="Pfam" id="PF24750"/>
    </source>
</evidence>
<dbReference type="PANTHER" id="PTHR35546">
    <property type="entry name" value="F-BOX PROTEIN INTERACTION DOMAIN PROTEIN-RELATED"/>
    <property type="match status" value="1"/>
</dbReference>
<dbReference type="InterPro" id="IPR055290">
    <property type="entry name" value="At3g26010-like"/>
</dbReference>
<feature type="domain" description="F-box protein At3g26010-like beta-propeller" evidence="1">
    <location>
        <begin position="42"/>
        <end position="165"/>
    </location>
</feature>
<reference evidence="3" key="1">
    <citation type="submission" date="2013-09" db="EMBL/GenBank/DDBJ databases">
        <title>Corchorus olitorius genome sequencing.</title>
        <authorList>
            <person name="Alam M."/>
            <person name="Haque M.S."/>
            <person name="Islam M.S."/>
            <person name="Emdad E.M."/>
            <person name="Islam M.M."/>
            <person name="Ahmed B."/>
            <person name="Halim A."/>
            <person name="Hossen Q.M.M."/>
            <person name="Hossain M.Z."/>
            <person name="Ahmed R."/>
            <person name="Khan M.M."/>
            <person name="Islam R."/>
            <person name="Rashid M.M."/>
            <person name="Khan S.A."/>
            <person name="Rahman M.S."/>
            <person name="Alam M."/>
            <person name="Yahiya A.S."/>
            <person name="Khan M.S."/>
            <person name="Azam M.S."/>
            <person name="Haque T."/>
            <person name="Lashkar M.Z.H."/>
            <person name="Akhand A.I."/>
            <person name="Morshed G."/>
            <person name="Roy S."/>
            <person name="Uddin K.S."/>
            <person name="Rabeya T."/>
            <person name="Hossain A.S."/>
            <person name="Chowdhury A."/>
            <person name="Snigdha A.R."/>
            <person name="Mortoza M.S."/>
            <person name="Matin S.A."/>
            <person name="Hoque S.M.E."/>
            <person name="Islam M.K."/>
            <person name="Roy D.K."/>
            <person name="Haider R."/>
            <person name="Moosa M.M."/>
            <person name="Elias S.M."/>
            <person name="Hasan A.M."/>
            <person name="Jahan S."/>
            <person name="Shafiuddin M."/>
            <person name="Mahmood N."/>
            <person name="Shommy N.S."/>
        </authorList>
    </citation>
    <scope>NUCLEOTIDE SEQUENCE [LARGE SCALE GENOMIC DNA]</scope>
    <source>
        <strain evidence="3">cv. O-4</strain>
    </source>
</reference>
<accession>A0A1R3HQM4</accession>
<dbReference type="STRING" id="93759.A0A1R3HQM4"/>
<gene>
    <name evidence="2" type="ORF">COLO4_27501</name>
</gene>
<dbReference type="InterPro" id="IPR056592">
    <property type="entry name" value="Beta-prop_At3g26010-like"/>
</dbReference>